<keyword evidence="1" id="KW-0812">Transmembrane</keyword>
<dbReference type="KEGG" id="rain:Rai3103_03185"/>
<feature type="transmembrane region" description="Helical" evidence="1">
    <location>
        <begin position="81"/>
        <end position="104"/>
    </location>
</feature>
<name>A0A5Q2F853_9ACTN</name>
<accession>A0A5Q2F853</accession>
<reference evidence="2 3" key="1">
    <citation type="submission" date="2019-10" db="EMBL/GenBank/DDBJ databases">
        <title>Genomic analysis of Raineyella sp. CBA3103.</title>
        <authorList>
            <person name="Roh S.W."/>
        </authorList>
    </citation>
    <scope>NUCLEOTIDE SEQUENCE [LARGE SCALE GENOMIC DNA]</scope>
    <source>
        <strain evidence="2 3">CBA3103</strain>
    </source>
</reference>
<keyword evidence="1" id="KW-1133">Transmembrane helix</keyword>
<dbReference type="Proteomes" id="UP000386847">
    <property type="component" value="Chromosome"/>
</dbReference>
<proteinExistence type="predicted"/>
<dbReference type="Pfam" id="PF07332">
    <property type="entry name" value="Phage_holin_3_6"/>
    <property type="match status" value="1"/>
</dbReference>
<keyword evidence="3" id="KW-1185">Reference proteome</keyword>
<evidence type="ECO:0000313" key="3">
    <source>
        <dbReference type="Proteomes" id="UP000386847"/>
    </source>
</evidence>
<keyword evidence="1" id="KW-0472">Membrane</keyword>
<evidence type="ECO:0000313" key="2">
    <source>
        <dbReference type="EMBL" id="QGF22838.1"/>
    </source>
</evidence>
<organism evidence="2 3">
    <name type="scientific">Raineyella fluvialis</name>
    <dbReference type="NCBI Taxonomy" id="2662261"/>
    <lineage>
        <taxon>Bacteria</taxon>
        <taxon>Bacillati</taxon>
        <taxon>Actinomycetota</taxon>
        <taxon>Actinomycetes</taxon>
        <taxon>Propionibacteriales</taxon>
        <taxon>Propionibacteriaceae</taxon>
        <taxon>Raineyella</taxon>
    </lineage>
</organism>
<evidence type="ECO:0008006" key="4">
    <source>
        <dbReference type="Google" id="ProtNLM"/>
    </source>
</evidence>
<protein>
    <recommendedName>
        <fullName evidence="4">Holin-X, holin superfamily III</fullName>
    </recommendedName>
</protein>
<feature type="transmembrane region" description="Helical" evidence="1">
    <location>
        <begin position="38"/>
        <end position="61"/>
    </location>
</feature>
<dbReference type="AlphaFoldDB" id="A0A5Q2F853"/>
<dbReference type="InterPro" id="IPR009937">
    <property type="entry name" value="Phage_holin_3_6"/>
</dbReference>
<dbReference type="RefSeq" id="WP_153571365.1">
    <property type="nucleotide sequence ID" value="NZ_CP045725.1"/>
</dbReference>
<evidence type="ECO:0000256" key="1">
    <source>
        <dbReference type="SAM" id="Phobius"/>
    </source>
</evidence>
<dbReference type="EMBL" id="CP045725">
    <property type="protein sequence ID" value="QGF22838.1"/>
    <property type="molecule type" value="Genomic_DNA"/>
</dbReference>
<sequence length="163" mass="16539">MADQISDLLKNITDDVKIIVKGEVDLAKAELMPKAKNLGIGGGLFAAAGVMAMFALTHLMTAAGFGLAVAYSGGTFSAGPAWGFLTIGGAFLILAGVLAGIGFGRVKAATRRGMLPAETIDQATTTVDGARAAITRGKAEAEADAEARKAAKSSEAWVGADRI</sequence>
<gene>
    <name evidence="2" type="ORF">Rai3103_03185</name>
</gene>